<keyword evidence="6" id="KW-0779">Telomere</keyword>
<evidence type="ECO:0000259" key="10">
    <source>
        <dbReference type="SMART" id="SM00976"/>
    </source>
</evidence>
<dbReference type="GO" id="GO:0016233">
    <property type="term" value="P:telomere capping"/>
    <property type="evidence" value="ECO:0007669"/>
    <property type="project" value="TreeGrafter"/>
</dbReference>
<evidence type="ECO:0000313" key="12">
    <source>
        <dbReference type="Proteomes" id="UP000683360"/>
    </source>
</evidence>
<dbReference type="SUPFAM" id="SSF50249">
    <property type="entry name" value="Nucleic acid-binding proteins"/>
    <property type="match status" value="2"/>
</dbReference>
<dbReference type="GO" id="GO:0032210">
    <property type="term" value="P:regulation of telomere maintenance via telomerase"/>
    <property type="evidence" value="ECO:0007669"/>
    <property type="project" value="TreeGrafter"/>
</dbReference>
<dbReference type="GO" id="GO:0000783">
    <property type="term" value="C:nuclear telomere cap complex"/>
    <property type="evidence" value="ECO:0007669"/>
    <property type="project" value="TreeGrafter"/>
</dbReference>
<evidence type="ECO:0000256" key="6">
    <source>
        <dbReference type="ARBA" id="ARBA00022895"/>
    </source>
</evidence>
<dbReference type="Pfam" id="PF16686">
    <property type="entry name" value="POT1PC"/>
    <property type="match status" value="1"/>
</dbReference>
<evidence type="ECO:0000256" key="7">
    <source>
        <dbReference type="ARBA" id="ARBA00023125"/>
    </source>
</evidence>
<evidence type="ECO:0000313" key="11">
    <source>
        <dbReference type="EMBL" id="CAG2211674.1"/>
    </source>
</evidence>
<dbReference type="InterPro" id="IPR011564">
    <property type="entry name" value="Telomer_end-bd_POT1/Cdc13"/>
</dbReference>
<dbReference type="PANTHER" id="PTHR14513">
    <property type="entry name" value="PROTECTION OF TELOMERES 1"/>
    <property type="match status" value="1"/>
</dbReference>
<dbReference type="InterPro" id="IPR028389">
    <property type="entry name" value="POT1"/>
</dbReference>
<evidence type="ECO:0000256" key="9">
    <source>
        <dbReference type="SAM" id="MobiDB-lite"/>
    </source>
</evidence>
<dbReference type="Proteomes" id="UP000683360">
    <property type="component" value="Unassembled WGS sequence"/>
</dbReference>
<accession>A0A8S3RQ54</accession>
<dbReference type="CDD" id="cd04497">
    <property type="entry name" value="hPOT1_OB1_like"/>
    <property type="match status" value="1"/>
</dbReference>
<evidence type="ECO:0000256" key="1">
    <source>
        <dbReference type="ARBA" id="ARBA00004123"/>
    </source>
</evidence>
<dbReference type="Pfam" id="PF02765">
    <property type="entry name" value="POT1"/>
    <property type="match status" value="1"/>
</dbReference>
<dbReference type="AlphaFoldDB" id="A0A8S3RQ54"/>
<keyword evidence="12" id="KW-1185">Reference proteome</keyword>
<dbReference type="GO" id="GO:0098505">
    <property type="term" value="F:G-rich strand telomeric DNA binding"/>
    <property type="evidence" value="ECO:0007669"/>
    <property type="project" value="TreeGrafter"/>
</dbReference>
<keyword evidence="5" id="KW-0158">Chromosome</keyword>
<name>A0A8S3RQ54_MYTED</name>
<evidence type="ECO:0000256" key="8">
    <source>
        <dbReference type="ARBA" id="ARBA00023242"/>
    </source>
</evidence>
<keyword evidence="8" id="KW-0539">Nucleus</keyword>
<dbReference type="OrthoDB" id="2186770at2759"/>
<feature type="region of interest" description="Disordered" evidence="9">
    <location>
        <begin position="332"/>
        <end position="406"/>
    </location>
</feature>
<comment type="caution">
    <text evidence="11">The sequence shown here is derived from an EMBL/GenBank/DDBJ whole genome shotgun (WGS) entry which is preliminary data.</text>
</comment>
<evidence type="ECO:0000256" key="5">
    <source>
        <dbReference type="ARBA" id="ARBA00022454"/>
    </source>
</evidence>
<dbReference type="GO" id="GO:0010521">
    <property type="term" value="F:telomerase inhibitor activity"/>
    <property type="evidence" value="ECO:0007669"/>
    <property type="project" value="TreeGrafter"/>
</dbReference>
<keyword evidence="7" id="KW-0238">DNA-binding</keyword>
<sequence>MRPVLTDLNQANVFLFLRIEINHRFNRKIDRMKKSTVKPREYKYTEVKAVQPNSTVDVYGVVKFLKQPFKTRGRDYCMVVSLVDQNCGEDEKLKCLLFNNEPAKLPELNIGDIVRFHRLKISMFKNEVQGQSGPGFSWLVFSSKKDSSIDPTSSLSPNYTFTDSDKQKIEDLRTWIVDKDEFVIKCKNTKLENIIPQMYFDFVCQVVSTCYFENDHCLVLRVWDGTVTIYQLRKFEFDEELLPSCDQELLKKADGFTVDIALYDDHCDKAKEHIKPGDFIKLINLHAAVYKTATTVSTDIPTLELILHRGNSFGRGCVTADDKILEEHLQKRVINNSQKPSTSRYNNQTSPVGPHKTSGLKRPNPFAELLNNSGSNDNIDAVTSTSIDEQKSYKEKDQKSSGENDIENQQMDIDVHDQRENVNSSQTYLSSGSRCMQQTVTVILGHPLVKVSKIKDVLHGDVPYKYRIMGHIEDYFPHSKTASGFLKLLCKTCNYLCPVPEKGKSDSLSLQKKHGGINHYFCPKCEEGKSEKRSRTDSILEYIYMLRMKVTDETGSLVIILCTSEAVTFFRDVEPIDLLSKERVYGMRSAMSWTSCVLQIDHCLNVASNLTSRQEDKMSCCHPFMTLPNLATEIPKQNFQFQLVLAPEVLEAPPSPPPSPASPHPAPPSPPPASPQPLDDTLPDTAACE</sequence>
<evidence type="ECO:0000256" key="4">
    <source>
        <dbReference type="ARBA" id="ARBA00015253"/>
    </source>
</evidence>
<dbReference type="InterPro" id="IPR032042">
    <property type="entry name" value="POT1PC"/>
</dbReference>
<dbReference type="SMART" id="SM00976">
    <property type="entry name" value="Telo_bind"/>
    <property type="match status" value="1"/>
</dbReference>
<dbReference type="InterPro" id="IPR012340">
    <property type="entry name" value="NA-bd_OB-fold"/>
</dbReference>
<dbReference type="Gene3D" id="2.40.50.140">
    <property type="entry name" value="Nucleic acid-binding proteins"/>
    <property type="match status" value="2"/>
</dbReference>
<reference evidence="11" key="1">
    <citation type="submission" date="2021-03" db="EMBL/GenBank/DDBJ databases">
        <authorList>
            <person name="Bekaert M."/>
        </authorList>
    </citation>
    <scope>NUCLEOTIDE SEQUENCE</scope>
</reference>
<gene>
    <name evidence="11" type="ORF">MEDL_25710</name>
</gene>
<protein>
    <recommendedName>
        <fullName evidence="4">Protection of telomeres protein 1</fullName>
    </recommendedName>
</protein>
<feature type="region of interest" description="Disordered" evidence="9">
    <location>
        <begin position="650"/>
        <end position="689"/>
    </location>
</feature>
<proteinExistence type="inferred from homology"/>
<feature type="domain" description="Telomeric single stranded DNA binding POT1/Cdc13" evidence="10">
    <location>
        <begin position="44"/>
        <end position="177"/>
    </location>
</feature>
<evidence type="ECO:0000256" key="2">
    <source>
        <dbReference type="ARBA" id="ARBA00004574"/>
    </source>
</evidence>
<feature type="compositionally biased region" description="Polar residues" evidence="9">
    <location>
        <begin position="333"/>
        <end position="351"/>
    </location>
</feature>
<dbReference type="PANTHER" id="PTHR14513:SF0">
    <property type="entry name" value="PROTECTION OF TELOMERES PROTEIN 1"/>
    <property type="match status" value="1"/>
</dbReference>
<dbReference type="FunFam" id="2.40.50.140:FF:000119">
    <property type="entry name" value="Protection of telomeres 1 homolog"/>
    <property type="match status" value="1"/>
</dbReference>
<feature type="compositionally biased region" description="Polar residues" evidence="9">
    <location>
        <begin position="370"/>
        <end position="387"/>
    </location>
</feature>
<comment type="similarity">
    <text evidence="3">Belongs to the telombin family.</text>
</comment>
<feature type="compositionally biased region" description="Pro residues" evidence="9">
    <location>
        <begin position="653"/>
        <end position="675"/>
    </location>
</feature>
<organism evidence="11 12">
    <name type="scientific">Mytilus edulis</name>
    <name type="common">Blue mussel</name>
    <dbReference type="NCBI Taxonomy" id="6550"/>
    <lineage>
        <taxon>Eukaryota</taxon>
        <taxon>Metazoa</taxon>
        <taxon>Spiralia</taxon>
        <taxon>Lophotrochozoa</taxon>
        <taxon>Mollusca</taxon>
        <taxon>Bivalvia</taxon>
        <taxon>Autobranchia</taxon>
        <taxon>Pteriomorphia</taxon>
        <taxon>Mytilida</taxon>
        <taxon>Mytiloidea</taxon>
        <taxon>Mytilidae</taxon>
        <taxon>Mytilinae</taxon>
        <taxon>Mytilus</taxon>
    </lineage>
</organism>
<feature type="compositionally biased region" description="Basic and acidic residues" evidence="9">
    <location>
        <begin position="388"/>
        <end position="402"/>
    </location>
</feature>
<evidence type="ECO:0000256" key="3">
    <source>
        <dbReference type="ARBA" id="ARBA00008442"/>
    </source>
</evidence>
<comment type="subcellular location">
    <subcellularLocation>
        <location evidence="2">Chromosome</location>
        <location evidence="2">Telomere</location>
    </subcellularLocation>
    <subcellularLocation>
        <location evidence="1">Nucleus</location>
    </subcellularLocation>
</comment>
<dbReference type="EMBL" id="CAJPWZ010001270">
    <property type="protein sequence ID" value="CAG2211674.1"/>
    <property type="molecule type" value="Genomic_DNA"/>
</dbReference>